<keyword evidence="4" id="KW-1185">Reference proteome</keyword>
<organism evidence="3 4">
    <name type="scientific">Tribonema minus</name>
    <dbReference type="NCBI Taxonomy" id="303371"/>
    <lineage>
        <taxon>Eukaryota</taxon>
        <taxon>Sar</taxon>
        <taxon>Stramenopiles</taxon>
        <taxon>Ochrophyta</taxon>
        <taxon>PX clade</taxon>
        <taxon>Xanthophyceae</taxon>
        <taxon>Tribonematales</taxon>
        <taxon>Tribonemataceae</taxon>
        <taxon>Tribonema</taxon>
    </lineage>
</organism>
<dbReference type="PROSITE" id="PS50800">
    <property type="entry name" value="SAP"/>
    <property type="match status" value="1"/>
</dbReference>
<feature type="compositionally biased region" description="Pro residues" evidence="1">
    <location>
        <begin position="43"/>
        <end position="52"/>
    </location>
</feature>
<protein>
    <recommendedName>
        <fullName evidence="2">SAP domain-containing protein</fullName>
    </recommendedName>
</protein>
<name>A0A835YVG7_9STRA</name>
<evidence type="ECO:0000259" key="2">
    <source>
        <dbReference type="PROSITE" id="PS50800"/>
    </source>
</evidence>
<sequence>MTRLASLLKIPQLKALCRERRLAVGGNKGDLIERLRSGGSAAPLPPPPPPPSGAAAERCCCGGGGGLRARDLHLKGVDVLLFVAAARAGLSPRVVTLIMGEDSDELFVVRDLPSLAGAREMATPVLIESSFIAPAIDFEAVSSSVTVAGRTLDGSNILDDVQWVLPLNDYGTAVVAPPKKPLLSDVWTSSTGYFGNEASTSTVYASCAIILEVRCRCQLQIYARGLNLKYASCLLSDVWTSATGYFGNEASTSTVYASCAIILGVRRRCQLQIMPWFELQVCTSPLRHFGNEASTSTVYASCAILLEVPPYAERAAAIAATAAAADDGDATAFAGSKRGFEPSAEERAAERQLQDFEQRHRGKLDVEEMHALARRYGVGVSGSAAAIKKRIERAAARENGECDEGCTVS</sequence>
<accession>A0A835YVG7</accession>
<proteinExistence type="predicted"/>
<evidence type="ECO:0000313" key="3">
    <source>
        <dbReference type="EMBL" id="KAG5182136.1"/>
    </source>
</evidence>
<feature type="region of interest" description="Disordered" evidence="1">
    <location>
        <begin position="36"/>
        <end position="56"/>
    </location>
</feature>
<dbReference type="EMBL" id="JAFCMP010000268">
    <property type="protein sequence ID" value="KAG5182136.1"/>
    <property type="molecule type" value="Genomic_DNA"/>
</dbReference>
<reference evidence="3" key="1">
    <citation type="submission" date="2021-02" db="EMBL/GenBank/DDBJ databases">
        <title>First Annotated Genome of the Yellow-green Alga Tribonema minus.</title>
        <authorList>
            <person name="Mahan K.M."/>
        </authorList>
    </citation>
    <scope>NUCLEOTIDE SEQUENCE</scope>
    <source>
        <strain evidence="3">UTEX B ZZ1240</strain>
    </source>
</reference>
<dbReference type="Gene3D" id="1.10.720.30">
    <property type="entry name" value="SAP domain"/>
    <property type="match status" value="1"/>
</dbReference>
<dbReference type="InterPro" id="IPR036361">
    <property type="entry name" value="SAP_dom_sf"/>
</dbReference>
<evidence type="ECO:0000256" key="1">
    <source>
        <dbReference type="SAM" id="MobiDB-lite"/>
    </source>
</evidence>
<feature type="domain" description="SAP" evidence="2">
    <location>
        <begin position="5"/>
        <end position="39"/>
    </location>
</feature>
<comment type="caution">
    <text evidence="3">The sequence shown here is derived from an EMBL/GenBank/DDBJ whole genome shotgun (WGS) entry which is preliminary data.</text>
</comment>
<dbReference type="SMART" id="SM00513">
    <property type="entry name" value="SAP"/>
    <property type="match status" value="1"/>
</dbReference>
<dbReference type="SUPFAM" id="SSF68906">
    <property type="entry name" value="SAP domain"/>
    <property type="match status" value="1"/>
</dbReference>
<gene>
    <name evidence="3" type="ORF">JKP88DRAFT_245815</name>
</gene>
<dbReference type="InterPro" id="IPR003034">
    <property type="entry name" value="SAP_dom"/>
</dbReference>
<dbReference type="AlphaFoldDB" id="A0A835YVG7"/>
<dbReference type="Pfam" id="PF02037">
    <property type="entry name" value="SAP"/>
    <property type="match status" value="1"/>
</dbReference>
<dbReference type="Proteomes" id="UP000664859">
    <property type="component" value="Unassembled WGS sequence"/>
</dbReference>
<evidence type="ECO:0000313" key="4">
    <source>
        <dbReference type="Proteomes" id="UP000664859"/>
    </source>
</evidence>